<comment type="caution">
    <text evidence="3">The sequence shown here is derived from an EMBL/GenBank/DDBJ whole genome shotgun (WGS) entry which is preliminary data.</text>
</comment>
<organism evidence="3 4">
    <name type="scientific">Paramecium octaurelia</name>
    <dbReference type="NCBI Taxonomy" id="43137"/>
    <lineage>
        <taxon>Eukaryota</taxon>
        <taxon>Sar</taxon>
        <taxon>Alveolata</taxon>
        <taxon>Ciliophora</taxon>
        <taxon>Intramacronucleata</taxon>
        <taxon>Oligohymenophorea</taxon>
        <taxon>Peniculida</taxon>
        <taxon>Parameciidae</taxon>
        <taxon>Paramecium</taxon>
    </lineage>
</organism>
<sequence>MQSQGNQQKYESSHIQRPSITIFKQSTEMNIQTDEDIGESGSEPEQIIQETQNNDPLPSDQKIQHNNSVIEDDNNEGVLEEKDLNISKQIFLSMNFNNLSQIRFSHLDKEKKLRAEINHIEINNDIVYYQIETQSSQLQYVVKVKRRYNDFKLLLRELQIRFPQLILPQLPIGIGVGKLSNRDVEDRKRLLQNVINIITMHEELILSSSVKNFFEEADQQEFENKRMQGQFNLKGGLAQNLQVVIDKSIKSLGQLKNWWNGSTSNKKCEDLQQIQLELLRLYKYQTKCQKLLFSIQAQQRKQQKIKDIIAQQDSQKTQLLIEIKLHDCIFDYAKHLDFQTNTLEDKFDQFYQQQIWQLMNVIEFIDYVDIYYKHLVEFIDDLNEQLNQVSPNQQTHQTIKDEINKYLSKAKEQFCNKKDGIISKYLELQQNGLTYFYVSQQQEIWNYASEINNKFN</sequence>
<evidence type="ECO:0000313" key="3">
    <source>
        <dbReference type="EMBL" id="CAD8205389.1"/>
    </source>
</evidence>
<dbReference type="Proteomes" id="UP000683925">
    <property type="component" value="Unassembled WGS sequence"/>
</dbReference>
<dbReference type="AlphaFoldDB" id="A0A8S1XVK7"/>
<accession>A0A8S1XVK7</accession>
<feature type="region of interest" description="Disordered" evidence="1">
    <location>
        <begin position="1"/>
        <end position="43"/>
    </location>
</feature>
<dbReference type="OMA" id="ADQQEFE"/>
<protein>
    <recommendedName>
        <fullName evidence="2">PX domain-containing protein</fullName>
    </recommendedName>
</protein>
<keyword evidence="4" id="KW-1185">Reference proteome</keyword>
<proteinExistence type="predicted"/>
<dbReference type="EMBL" id="CAJJDP010000136">
    <property type="protein sequence ID" value="CAD8205389.1"/>
    <property type="molecule type" value="Genomic_DNA"/>
</dbReference>
<dbReference type="GO" id="GO:0005768">
    <property type="term" value="C:endosome"/>
    <property type="evidence" value="ECO:0007669"/>
    <property type="project" value="TreeGrafter"/>
</dbReference>
<reference evidence="3" key="1">
    <citation type="submission" date="2021-01" db="EMBL/GenBank/DDBJ databases">
        <authorList>
            <consortium name="Genoscope - CEA"/>
            <person name="William W."/>
        </authorList>
    </citation>
    <scope>NUCLEOTIDE SEQUENCE</scope>
</reference>
<dbReference type="PROSITE" id="PS50195">
    <property type="entry name" value="PX"/>
    <property type="match status" value="1"/>
</dbReference>
<dbReference type="Pfam" id="PF00787">
    <property type="entry name" value="PX"/>
    <property type="match status" value="1"/>
</dbReference>
<dbReference type="PANTHER" id="PTHR10555">
    <property type="entry name" value="SORTING NEXIN"/>
    <property type="match status" value="1"/>
</dbReference>
<feature type="domain" description="PX" evidence="2">
    <location>
        <begin position="107"/>
        <end position="221"/>
    </location>
</feature>
<dbReference type="GO" id="GO:0035091">
    <property type="term" value="F:phosphatidylinositol binding"/>
    <property type="evidence" value="ECO:0007669"/>
    <property type="project" value="InterPro"/>
</dbReference>
<dbReference type="OrthoDB" id="10305329at2759"/>
<evidence type="ECO:0000259" key="2">
    <source>
        <dbReference type="PROSITE" id="PS50195"/>
    </source>
</evidence>
<evidence type="ECO:0000256" key="1">
    <source>
        <dbReference type="SAM" id="MobiDB-lite"/>
    </source>
</evidence>
<name>A0A8S1XVK7_PAROT</name>
<evidence type="ECO:0000313" key="4">
    <source>
        <dbReference type="Proteomes" id="UP000683925"/>
    </source>
</evidence>
<dbReference type="CDD" id="cd06093">
    <property type="entry name" value="PX_domain"/>
    <property type="match status" value="1"/>
</dbReference>
<gene>
    <name evidence="3" type="ORF">POCTA_138.1.T1350102</name>
</gene>
<dbReference type="PANTHER" id="PTHR10555:SF170">
    <property type="entry name" value="FI18122P1"/>
    <property type="match status" value="1"/>
</dbReference>
<dbReference type="InterPro" id="IPR001683">
    <property type="entry name" value="PX_dom"/>
</dbReference>
<feature type="compositionally biased region" description="Polar residues" evidence="1">
    <location>
        <begin position="1"/>
        <end position="32"/>
    </location>
</feature>
<dbReference type="SMART" id="SM00312">
    <property type="entry name" value="PX"/>
    <property type="match status" value="1"/>
</dbReference>